<dbReference type="OrthoDB" id="2988102at2"/>
<comment type="caution">
    <text evidence="3">The sequence shown here is derived from an EMBL/GenBank/DDBJ whole genome shotgun (WGS) entry which is preliminary data.</text>
</comment>
<evidence type="ECO:0008006" key="6">
    <source>
        <dbReference type="Google" id="ProtNLM"/>
    </source>
</evidence>
<sequence length="148" mass="16233">MYAGMYFTHIIGLAVWFGALVVVLLLLRTYKAYTDQGQVATALANKTVWSTLQVAAFAVLLSGIGMIIQAGLLGQKKPLWLKLMEEGGGLIILLFIIFVTLWTRKLRNALKQGDATRYTQISKRFFGLSLAFVVAIAAVVLVVSLRLA</sequence>
<reference evidence="4" key="1">
    <citation type="submission" date="2015-07" db="EMBL/GenBank/DDBJ databases">
        <title>Genome sequencing project for genomic taxonomy and phylogenomics of Bacillus-like bacteria.</title>
        <authorList>
            <person name="Liu B."/>
            <person name="Wang J."/>
            <person name="Zhu Y."/>
            <person name="Liu G."/>
            <person name="Chen Q."/>
            <person name="Chen Z."/>
            <person name="Lan J."/>
            <person name="Che J."/>
            <person name="Ge C."/>
            <person name="Shi H."/>
            <person name="Pan Z."/>
            <person name="Liu X."/>
        </authorList>
    </citation>
    <scope>NUCLEOTIDE SEQUENCE [LARGE SCALE GENOMIC DNA]</scope>
    <source>
        <strain evidence="4">DSM 9887</strain>
    </source>
</reference>
<keyword evidence="1" id="KW-0472">Membrane</keyword>
<proteinExistence type="predicted"/>
<feature type="transmembrane region" description="Helical" evidence="1">
    <location>
        <begin position="48"/>
        <end position="68"/>
    </location>
</feature>
<dbReference type="EMBL" id="BJON01000024">
    <property type="protein sequence ID" value="GED71980.1"/>
    <property type="molecule type" value="Genomic_DNA"/>
</dbReference>
<evidence type="ECO:0000313" key="4">
    <source>
        <dbReference type="Proteomes" id="UP000036834"/>
    </source>
</evidence>
<dbReference type="AlphaFoldDB" id="A0A0K9Z1K9"/>
<evidence type="ECO:0000256" key="1">
    <source>
        <dbReference type="SAM" id="Phobius"/>
    </source>
</evidence>
<evidence type="ECO:0000313" key="3">
    <source>
        <dbReference type="EMBL" id="KNB74831.1"/>
    </source>
</evidence>
<keyword evidence="1" id="KW-0812">Transmembrane</keyword>
<feature type="transmembrane region" description="Helical" evidence="1">
    <location>
        <begin position="125"/>
        <end position="145"/>
    </location>
</feature>
<name>A0A0K9Z1K9_9BACL</name>
<keyword evidence="1" id="KW-1133">Transmembrane helix</keyword>
<accession>A0A0K9Z1K9</accession>
<keyword evidence="5" id="KW-1185">Reference proteome</keyword>
<feature type="transmembrane region" description="Helical" evidence="1">
    <location>
        <begin position="6"/>
        <end position="27"/>
    </location>
</feature>
<dbReference type="RefSeq" id="WP_049736455.1">
    <property type="nucleotide sequence ID" value="NZ_BJON01000024.1"/>
</dbReference>
<dbReference type="Proteomes" id="UP000036834">
    <property type="component" value="Unassembled WGS sequence"/>
</dbReference>
<dbReference type="PATRIC" id="fig|54915.3.peg.103"/>
<gene>
    <name evidence="3" type="ORF">ADS79_00460</name>
    <name evidence="2" type="ORF">BRE01_56820</name>
</gene>
<feature type="transmembrane region" description="Helical" evidence="1">
    <location>
        <begin position="88"/>
        <end position="104"/>
    </location>
</feature>
<organism evidence="3 4">
    <name type="scientific">Brevibacillus reuszeri</name>
    <dbReference type="NCBI Taxonomy" id="54915"/>
    <lineage>
        <taxon>Bacteria</taxon>
        <taxon>Bacillati</taxon>
        <taxon>Bacillota</taxon>
        <taxon>Bacilli</taxon>
        <taxon>Bacillales</taxon>
        <taxon>Paenibacillaceae</taxon>
        <taxon>Brevibacillus</taxon>
    </lineage>
</organism>
<evidence type="ECO:0000313" key="2">
    <source>
        <dbReference type="EMBL" id="GED71980.1"/>
    </source>
</evidence>
<evidence type="ECO:0000313" key="5">
    <source>
        <dbReference type="Proteomes" id="UP000319578"/>
    </source>
</evidence>
<protein>
    <recommendedName>
        <fullName evidence="6">Copper resistance protein D domain-containing protein</fullName>
    </recommendedName>
</protein>
<dbReference type="Proteomes" id="UP000319578">
    <property type="component" value="Unassembled WGS sequence"/>
</dbReference>
<reference evidence="2 5" key="3">
    <citation type="submission" date="2019-06" db="EMBL/GenBank/DDBJ databases">
        <title>Whole genome shotgun sequence of Brevibacillus reuszeri NBRC 15719.</title>
        <authorList>
            <person name="Hosoyama A."/>
            <person name="Uohara A."/>
            <person name="Ohji S."/>
            <person name="Ichikawa N."/>
        </authorList>
    </citation>
    <scope>NUCLEOTIDE SEQUENCE [LARGE SCALE GENOMIC DNA]</scope>
    <source>
        <strain evidence="2 5">NBRC 15719</strain>
    </source>
</reference>
<dbReference type="EMBL" id="LGIQ01000001">
    <property type="protein sequence ID" value="KNB74831.1"/>
    <property type="molecule type" value="Genomic_DNA"/>
</dbReference>
<dbReference type="STRING" id="54915.ADS79_00460"/>
<reference evidence="3" key="2">
    <citation type="submission" date="2015-07" db="EMBL/GenBank/DDBJ databases">
        <title>MeaNS - Measles Nucleotide Surveillance Program.</title>
        <authorList>
            <person name="Tran T."/>
            <person name="Druce J."/>
        </authorList>
    </citation>
    <scope>NUCLEOTIDE SEQUENCE</scope>
    <source>
        <strain evidence="3">DSM 9887</strain>
    </source>
</reference>